<name>A0A3N4IHD3_ASCIM</name>
<evidence type="ECO:0000256" key="1">
    <source>
        <dbReference type="SAM" id="MobiDB-lite"/>
    </source>
</evidence>
<evidence type="ECO:0000313" key="3">
    <source>
        <dbReference type="EMBL" id="RPA85552.1"/>
    </source>
</evidence>
<evidence type="ECO:0000313" key="4">
    <source>
        <dbReference type="Proteomes" id="UP000275078"/>
    </source>
</evidence>
<gene>
    <name evidence="3" type="ORF">BJ508DRAFT_178198</name>
</gene>
<reference evidence="3 4" key="1">
    <citation type="journal article" date="2018" name="Nat. Ecol. Evol.">
        <title>Pezizomycetes genomes reveal the molecular basis of ectomycorrhizal truffle lifestyle.</title>
        <authorList>
            <person name="Murat C."/>
            <person name="Payen T."/>
            <person name="Noel B."/>
            <person name="Kuo A."/>
            <person name="Morin E."/>
            <person name="Chen J."/>
            <person name="Kohler A."/>
            <person name="Krizsan K."/>
            <person name="Balestrini R."/>
            <person name="Da Silva C."/>
            <person name="Montanini B."/>
            <person name="Hainaut M."/>
            <person name="Levati E."/>
            <person name="Barry K.W."/>
            <person name="Belfiori B."/>
            <person name="Cichocki N."/>
            <person name="Clum A."/>
            <person name="Dockter R.B."/>
            <person name="Fauchery L."/>
            <person name="Guy J."/>
            <person name="Iotti M."/>
            <person name="Le Tacon F."/>
            <person name="Lindquist E.A."/>
            <person name="Lipzen A."/>
            <person name="Malagnac F."/>
            <person name="Mello A."/>
            <person name="Molinier V."/>
            <person name="Miyauchi S."/>
            <person name="Poulain J."/>
            <person name="Riccioni C."/>
            <person name="Rubini A."/>
            <person name="Sitrit Y."/>
            <person name="Splivallo R."/>
            <person name="Traeger S."/>
            <person name="Wang M."/>
            <person name="Zifcakova L."/>
            <person name="Wipf D."/>
            <person name="Zambonelli A."/>
            <person name="Paolocci F."/>
            <person name="Nowrousian M."/>
            <person name="Ottonello S."/>
            <person name="Baldrian P."/>
            <person name="Spatafora J.W."/>
            <person name="Henrissat B."/>
            <person name="Nagy L.G."/>
            <person name="Aury J.M."/>
            <person name="Wincker P."/>
            <person name="Grigoriev I.V."/>
            <person name="Bonfante P."/>
            <person name="Martin F.M."/>
        </authorList>
    </citation>
    <scope>NUCLEOTIDE SEQUENCE [LARGE SCALE GENOMIC DNA]</scope>
    <source>
        <strain evidence="3 4">RN42</strain>
    </source>
</reference>
<protein>
    <submittedName>
        <fullName evidence="3">Uncharacterized protein</fullName>
    </submittedName>
</protein>
<sequence>MWFIDIFLYIFGFLPSEKSAALPALPAPPTPATTASKEDGITPSESASRVADDRDSDYTSDEEEEEYMRREDAYYDDDSLSAASTARYNSKSAPSPFMLSKFARPNVHAKPQPMPQERRVSIGGVEEDERHKEVLSMWLSNAHMGR</sequence>
<dbReference type="EMBL" id="ML119653">
    <property type="protein sequence ID" value="RPA85552.1"/>
    <property type="molecule type" value="Genomic_DNA"/>
</dbReference>
<feature type="region of interest" description="Disordered" evidence="1">
    <location>
        <begin position="105"/>
        <end position="128"/>
    </location>
</feature>
<dbReference type="AlphaFoldDB" id="A0A3N4IHD3"/>
<feature type="signal peptide" evidence="2">
    <location>
        <begin position="1"/>
        <end position="20"/>
    </location>
</feature>
<accession>A0A3N4IHD3</accession>
<keyword evidence="2" id="KW-0732">Signal</keyword>
<evidence type="ECO:0000256" key="2">
    <source>
        <dbReference type="SAM" id="SignalP"/>
    </source>
</evidence>
<dbReference type="Proteomes" id="UP000275078">
    <property type="component" value="Unassembled WGS sequence"/>
</dbReference>
<proteinExistence type="predicted"/>
<organism evidence="3 4">
    <name type="scientific">Ascobolus immersus RN42</name>
    <dbReference type="NCBI Taxonomy" id="1160509"/>
    <lineage>
        <taxon>Eukaryota</taxon>
        <taxon>Fungi</taxon>
        <taxon>Dikarya</taxon>
        <taxon>Ascomycota</taxon>
        <taxon>Pezizomycotina</taxon>
        <taxon>Pezizomycetes</taxon>
        <taxon>Pezizales</taxon>
        <taxon>Ascobolaceae</taxon>
        <taxon>Ascobolus</taxon>
    </lineage>
</organism>
<keyword evidence="4" id="KW-1185">Reference proteome</keyword>
<feature type="chain" id="PRO_5018055116" evidence="2">
    <location>
        <begin position="21"/>
        <end position="146"/>
    </location>
</feature>
<feature type="region of interest" description="Disordered" evidence="1">
    <location>
        <begin position="22"/>
        <end position="75"/>
    </location>
</feature>